<evidence type="ECO:0000313" key="2">
    <source>
        <dbReference type="Proteomes" id="UP000295260"/>
    </source>
</evidence>
<sequence>MEPTFRCGTRKAIDELAEELNLPNKLTMQDWSYEVANPNDIDKYISHYGSTKDDDKKFVLMEIIIQATEEQNTEELFQKYCEAIKPILEIDFKLHEFTIYYWSCFDNENLEDCWKITPLFRQIWEDNKNQLKKME</sequence>
<evidence type="ECO:0000313" key="1">
    <source>
        <dbReference type="EMBL" id="TDP60809.1"/>
    </source>
</evidence>
<proteinExistence type="predicted"/>
<protein>
    <submittedName>
        <fullName evidence="1">Uncharacterized protein</fullName>
    </submittedName>
</protein>
<accession>A0A4R6QGX3</accession>
<comment type="caution">
    <text evidence="1">The sequence shown here is derived from an EMBL/GenBank/DDBJ whole genome shotgun (WGS) entry which is preliminary data.</text>
</comment>
<dbReference type="RefSeq" id="WP_133531775.1">
    <property type="nucleotide sequence ID" value="NZ_SNXR01000011.1"/>
</dbReference>
<organism evidence="1 2">
    <name type="scientific">Flavobacterium dankookense</name>
    <dbReference type="NCBI Taxonomy" id="706186"/>
    <lineage>
        <taxon>Bacteria</taxon>
        <taxon>Pseudomonadati</taxon>
        <taxon>Bacteroidota</taxon>
        <taxon>Flavobacteriia</taxon>
        <taxon>Flavobacteriales</taxon>
        <taxon>Flavobacteriaceae</taxon>
        <taxon>Flavobacterium</taxon>
    </lineage>
</organism>
<reference evidence="1 2" key="1">
    <citation type="submission" date="2019-03" db="EMBL/GenBank/DDBJ databases">
        <title>Genomic Encyclopedia of Archaeal and Bacterial Type Strains, Phase II (KMG-II): from individual species to whole genera.</title>
        <authorList>
            <person name="Goeker M."/>
        </authorList>
    </citation>
    <scope>NUCLEOTIDE SEQUENCE [LARGE SCALE GENOMIC DNA]</scope>
    <source>
        <strain evidence="1 2">DSM 25687</strain>
    </source>
</reference>
<gene>
    <name evidence="1" type="ORF">BC748_0409</name>
</gene>
<dbReference type="AlphaFoldDB" id="A0A4R6QGX3"/>
<keyword evidence="2" id="KW-1185">Reference proteome</keyword>
<name>A0A4R6QGX3_9FLAO</name>
<dbReference type="OrthoDB" id="1826057at2"/>
<dbReference type="EMBL" id="SNXR01000011">
    <property type="protein sequence ID" value="TDP60809.1"/>
    <property type="molecule type" value="Genomic_DNA"/>
</dbReference>
<dbReference type="Proteomes" id="UP000295260">
    <property type="component" value="Unassembled WGS sequence"/>
</dbReference>